<name>A0ACC1SJH9_9HYPO</name>
<reference evidence="1" key="1">
    <citation type="submission" date="2022-08" db="EMBL/GenBank/DDBJ databases">
        <title>Genome Sequence of Fusarium decemcellulare.</title>
        <authorList>
            <person name="Buettner E."/>
        </authorList>
    </citation>
    <scope>NUCLEOTIDE SEQUENCE</scope>
    <source>
        <strain evidence="1">Babe19</strain>
    </source>
</reference>
<evidence type="ECO:0000313" key="1">
    <source>
        <dbReference type="EMBL" id="KAJ3541059.1"/>
    </source>
</evidence>
<protein>
    <submittedName>
        <fullName evidence="1">Uncharacterized protein</fullName>
    </submittedName>
</protein>
<accession>A0ACC1SJH9</accession>
<keyword evidence="2" id="KW-1185">Reference proteome</keyword>
<evidence type="ECO:0000313" key="2">
    <source>
        <dbReference type="Proteomes" id="UP001148629"/>
    </source>
</evidence>
<comment type="caution">
    <text evidence="1">The sequence shown here is derived from an EMBL/GenBank/DDBJ whole genome shotgun (WGS) entry which is preliminary data.</text>
</comment>
<dbReference type="EMBL" id="JANRMS010000373">
    <property type="protein sequence ID" value="KAJ3541059.1"/>
    <property type="molecule type" value="Genomic_DNA"/>
</dbReference>
<proteinExistence type="predicted"/>
<sequence>MSCQESFVSKWSSRPKDHNATRVRNNQRRHRARIKARIETLEETLNKTQQELLEAKVRIRELESQLASQQAVDQSVLFSSTPLAPSGLEIARRTLASQGRDLHNQETQKHSCCLRPSVQPRNPDGAAEQDHCPRDAGKRPRPGTETTSTIFATSTNQYMASSSSINQALAEITFSLLTQYNNDNHLPRVAPGESTTLCQAAFQIIAQQDTSGVEACDVEQWLRPGFRRATKPDEGCRVDTRVLYALIDYISPL</sequence>
<gene>
    <name evidence="1" type="ORF">NM208_g4774</name>
</gene>
<organism evidence="1 2">
    <name type="scientific">Fusarium decemcellulare</name>
    <dbReference type="NCBI Taxonomy" id="57161"/>
    <lineage>
        <taxon>Eukaryota</taxon>
        <taxon>Fungi</taxon>
        <taxon>Dikarya</taxon>
        <taxon>Ascomycota</taxon>
        <taxon>Pezizomycotina</taxon>
        <taxon>Sordariomycetes</taxon>
        <taxon>Hypocreomycetidae</taxon>
        <taxon>Hypocreales</taxon>
        <taxon>Nectriaceae</taxon>
        <taxon>Fusarium</taxon>
        <taxon>Fusarium decemcellulare species complex</taxon>
    </lineage>
</organism>
<dbReference type="Proteomes" id="UP001148629">
    <property type="component" value="Unassembled WGS sequence"/>
</dbReference>